<evidence type="ECO:0000313" key="1">
    <source>
        <dbReference type="EMBL" id="SEI87065.1"/>
    </source>
</evidence>
<name>A0A1H6UG12_9MICO</name>
<reference evidence="2" key="1">
    <citation type="submission" date="2016-10" db="EMBL/GenBank/DDBJ databases">
        <authorList>
            <person name="Varghese N."/>
        </authorList>
    </citation>
    <scope>NUCLEOTIDE SEQUENCE [LARGE SCALE GENOMIC DNA]</scope>
    <source>
        <strain evidence="2">DSM 24868</strain>
    </source>
</reference>
<evidence type="ECO:0000313" key="2">
    <source>
        <dbReference type="Proteomes" id="UP000183315"/>
    </source>
</evidence>
<dbReference type="EMBL" id="FNZI01000001">
    <property type="protein sequence ID" value="SEI87065.1"/>
    <property type="molecule type" value="Genomic_DNA"/>
</dbReference>
<dbReference type="AlphaFoldDB" id="A0A1H6UG12"/>
<dbReference type="RefSeq" id="WP_042212049.1">
    <property type="nucleotide sequence ID" value="NZ_BBLU01000001.1"/>
</dbReference>
<organism evidence="1 2">
    <name type="scientific">Demequina mangrovi</name>
    <dbReference type="NCBI Taxonomy" id="1043493"/>
    <lineage>
        <taxon>Bacteria</taxon>
        <taxon>Bacillati</taxon>
        <taxon>Actinomycetota</taxon>
        <taxon>Actinomycetes</taxon>
        <taxon>Micrococcales</taxon>
        <taxon>Demequinaceae</taxon>
        <taxon>Demequina</taxon>
    </lineage>
</organism>
<gene>
    <name evidence="1" type="ORF">SAMN05421637_0252</name>
</gene>
<proteinExistence type="predicted"/>
<protein>
    <recommendedName>
        <fullName evidence="3">Transcriptional regulator, AbiEi antitoxin, Type IV TA system</fullName>
    </recommendedName>
</protein>
<dbReference type="STRING" id="1043493.SAMN05421637_0252"/>
<dbReference type="Proteomes" id="UP000183315">
    <property type="component" value="Unassembled WGS sequence"/>
</dbReference>
<keyword evidence="2" id="KW-1185">Reference proteome</keyword>
<sequence>MILVHPDTTGPLAYVRLVRDGTVAAVTREAARPTDVPDSPGLRALGAAPRVPAHTVLTGTAALWVHGWRDAPPSTWHAVGARGLYRPPGCLVELHSGATARSGARIGPVRIAPPPRACLDALRWEDPGHALASVLSGLVTGRIAPAELAHAFGEESPAGTGYSRLRSLLAAVTDASRR</sequence>
<dbReference type="OrthoDB" id="5146391at2"/>
<evidence type="ECO:0008006" key="3">
    <source>
        <dbReference type="Google" id="ProtNLM"/>
    </source>
</evidence>
<accession>A0A1H6UG12</accession>